<dbReference type="Proteomes" id="UP000230790">
    <property type="component" value="Unassembled WGS sequence"/>
</dbReference>
<dbReference type="InterPro" id="IPR014044">
    <property type="entry name" value="CAP_dom"/>
</dbReference>
<evidence type="ECO:0000313" key="3">
    <source>
        <dbReference type="EMBL" id="PJF48709.1"/>
    </source>
</evidence>
<gene>
    <name evidence="3" type="ORF">CUN48_02325</name>
</gene>
<dbReference type="Gene3D" id="2.60.40.10">
    <property type="entry name" value="Immunoglobulins"/>
    <property type="match status" value="1"/>
</dbReference>
<name>A0A2M8QFZ2_9CHLR</name>
<feature type="domain" description="SCP" evidence="1">
    <location>
        <begin position="73"/>
        <end position="196"/>
    </location>
</feature>
<dbReference type="SUPFAM" id="SSF55797">
    <property type="entry name" value="PR-1-like"/>
    <property type="match status" value="1"/>
</dbReference>
<dbReference type="EMBL" id="PGTN01000008">
    <property type="protein sequence ID" value="PJF48709.1"/>
    <property type="molecule type" value="Genomic_DNA"/>
</dbReference>
<dbReference type="AlphaFoldDB" id="A0A2M8QFZ2"/>
<evidence type="ECO:0008006" key="5">
    <source>
        <dbReference type="Google" id="ProtNLM"/>
    </source>
</evidence>
<reference evidence="3 4" key="1">
    <citation type="submission" date="2017-11" db="EMBL/GenBank/DDBJ databases">
        <title>Evolution of Phototrophy in the Chloroflexi Phylum Driven by Horizontal Gene Transfer.</title>
        <authorList>
            <person name="Ward L.M."/>
            <person name="Hemp J."/>
            <person name="Shih P.M."/>
            <person name="Mcglynn S.E."/>
            <person name="Fischer W."/>
        </authorList>
    </citation>
    <scope>NUCLEOTIDE SEQUENCE [LARGE SCALE GENOMIC DNA]</scope>
    <source>
        <strain evidence="3">JP3_7</strain>
    </source>
</reference>
<dbReference type="Gene3D" id="3.40.33.10">
    <property type="entry name" value="CAP"/>
    <property type="match status" value="1"/>
</dbReference>
<dbReference type="InterPro" id="IPR035940">
    <property type="entry name" value="CAP_sf"/>
</dbReference>
<feature type="domain" description="BACON" evidence="2">
    <location>
        <begin position="311"/>
        <end position="380"/>
    </location>
</feature>
<dbReference type="InterPro" id="IPR013783">
    <property type="entry name" value="Ig-like_fold"/>
</dbReference>
<dbReference type="Pfam" id="PF00188">
    <property type="entry name" value="CAP"/>
    <property type="match status" value="1"/>
</dbReference>
<dbReference type="CDD" id="cd05379">
    <property type="entry name" value="CAP_bacterial"/>
    <property type="match status" value="1"/>
</dbReference>
<dbReference type="Pfam" id="PF19190">
    <property type="entry name" value="BACON_2"/>
    <property type="match status" value="1"/>
</dbReference>
<accession>A0A2M8QFZ2</accession>
<dbReference type="PANTHER" id="PTHR31157:SF1">
    <property type="entry name" value="SCP DOMAIN-CONTAINING PROTEIN"/>
    <property type="match status" value="1"/>
</dbReference>
<evidence type="ECO:0000259" key="1">
    <source>
        <dbReference type="Pfam" id="PF00188"/>
    </source>
</evidence>
<comment type="caution">
    <text evidence="3">The sequence shown here is derived from an EMBL/GenBank/DDBJ whole genome shotgun (WGS) entry which is preliminary data.</text>
</comment>
<organism evidence="3 4">
    <name type="scientific">Candidatus Thermofonsia Clade 3 bacterium</name>
    <dbReference type="NCBI Taxonomy" id="2364212"/>
    <lineage>
        <taxon>Bacteria</taxon>
        <taxon>Bacillati</taxon>
        <taxon>Chloroflexota</taxon>
        <taxon>Candidatus Thermofontia</taxon>
        <taxon>Candidatus Thermofonsia Clade 3</taxon>
    </lineage>
</organism>
<evidence type="ECO:0000313" key="4">
    <source>
        <dbReference type="Proteomes" id="UP000230790"/>
    </source>
</evidence>
<evidence type="ECO:0000259" key="2">
    <source>
        <dbReference type="Pfam" id="PF19190"/>
    </source>
</evidence>
<dbReference type="InterPro" id="IPR024361">
    <property type="entry name" value="BACON"/>
</dbReference>
<sequence length="388" mass="42934">MTQWVRYGAKNVIGAVWLVLLSLTSHALDVDVVIGEPVSIQYDASTAARPLFSGCSPITVPPANADFEQQVVEQVNDHRASIGRPPLKRVASLDLAARYHAHDMRDDDYFAHTSYDRVNGQLVVACSTRQRIEGFYPNWNWIGENIAAGYFTPSEVMEGWLDSPGHRSNIEFAEFWEIGVGYAAGGSYYHYWVQNFGRRQDVYPLVIQREYSRTATPTVSVFIYGNWQQMRLRNDDGPWGTWQPFSNSFTWTLNWIQGVRQVCAELQSGSQTTTSCDTIELTTGGPVLSAQPAQVNFVYVLATGQRFPQSAPLLVTNAGSNQALNWQVGTSPPWLTVTPSSGSTPYPNVQLSLQMSQVPSAPGSYTGTLKLNATNASTTATVNVRTYL</sequence>
<protein>
    <recommendedName>
        <fullName evidence="5">SCP domain-containing protein</fullName>
    </recommendedName>
</protein>
<dbReference type="PANTHER" id="PTHR31157">
    <property type="entry name" value="SCP DOMAIN-CONTAINING PROTEIN"/>
    <property type="match status" value="1"/>
</dbReference>
<proteinExistence type="predicted"/>